<dbReference type="GO" id="GO:0004335">
    <property type="term" value="F:galactokinase activity"/>
    <property type="evidence" value="ECO:0007669"/>
    <property type="project" value="UniProtKB-EC"/>
</dbReference>
<dbReference type="InterPro" id="IPR000705">
    <property type="entry name" value="Galactokinase"/>
</dbReference>
<keyword evidence="6 13" id="KW-0418">Kinase</keyword>
<keyword evidence="7" id="KW-0067">ATP-binding</keyword>
<feature type="domain" description="GHMP kinase N-terminal" evidence="10">
    <location>
        <begin position="91"/>
        <end position="178"/>
    </location>
</feature>
<dbReference type="FunFam" id="3.30.230.10:FF:000017">
    <property type="entry name" value="Galactokinase"/>
    <property type="match status" value="1"/>
</dbReference>
<evidence type="ECO:0000256" key="4">
    <source>
        <dbReference type="ARBA" id="ARBA00022723"/>
    </source>
</evidence>
<evidence type="ECO:0000256" key="6">
    <source>
        <dbReference type="ARBA" id="ARBA00022777"/>
    </source>
</evidence>
<reference evidence="13" key="1">
    <citation type="submission" date="2019-03" db="EMBL/GenBank/DDBJ databases">
        <title>Single cell metagenomics reveals metabolic interactions within the superorganism composed of flagellate Streblomastix strix and complex community of Bacteroidetes bacteria on its surface.</title>
        <authorList>
            <person name="Treitli S.C."/>
            <person name="Kolisko M."/>
            <person name="Husnik F."/>
            <person name="Keeling P."/>
            <person name="Hampl V."/>
        </authorList>
    </citation>
    <scope>NUCLEOTIDE SEQUENCE</scope>
    <source>
        <strain evidence="13">STM</strain>
    </source>
</reference>
<evidence type="ECO:0000256" key="1">
    <source>
        <dbReference type="ARBA" id="ARBA00006566"/>
    </source>
</evidence>
<dbReference type="NCBIfam" id="TIGR00131">
    <property type="entry name" value="gal_kin"/>
    <property type="match status" value="1"/>
</dbReference>
<dbReference type="GO" id="GO:0046872">
    <property type="term" value="F:metal ion binding"/>
    <property type="evidence" value="ECO:0007669"/>
    <property type="project" value="UniProtKB-KW"/>
</dbReference>
<dbReference type="FunFam" id="3.30.70.890:FF:000001">
    <property type="entry name" value="Galactokinase"/>
    <property type="match status" value="1"/>
</dbReference>
<evidence type="ECO:0000259" key="12">
    <source>
        <dbReference type="Pfam" id="PF10509"/>
    </source>
</evidence>
<keyword evidence="5" id="KW-0547">Nucleotide-binding</keyword>
<dbReference type="InterPro" id="IPR006203">
    <property type="entry name" value="GHMP_knse_ATP-bd_CS"/>
</dbReference>
<evidence type="ECO:0000256" key="3">
    <source>
        <dbReference type="ARBA" id="ARBA00022679"/>
    </source>
</evidence>
<dbReference type="GO" id="GO:0005829">
    <property type="term" value="C:cytosol"/>
    <property type="evidence" value="ECO:0007669"/>
    <property type="project" value="TreeGrafter"/>
</dbReference>
<feature type="domain" description="GHMP kinase C-terminal" evidence="11">
    <location>
        <begin position="283"/>
        <end position="359"/>
    </location>
</feature>
<evidence type="ECO:0000259" key="11">
    <source>
        <dbReference type="Pfam" id="PF08544"/>
    </source>
</evidence>
<dbReference type="EC" id="2.7.1.6" evidence="13"/>
<keyword evidence="8" id="KW-0460">Magnesium</keyword>
<dbReference type="Gene3D" id="3.30.230.10">
    <property type="match status" value="1"/>
</dbReference>
<dbReference type="InterPro" id="IPR006206">
    <property type="entry name" value="Mevalonate/galactokinase"/>
</dbReference>
<dbReference type="SUPFAM" id="SSF55060">
    <property type="entry name" value="GHMP Kinase, C-terminal domain"/>
    <property type="match status" value="1"/>
</dbReference>
<accession>A0A5J4S1V2</accession>
<keyword evidence="3 13" id="KW-0808">Transferase</keyword>
<dbReference type="GO" id="GO:0006012">
    <property type="term" value="P:galactose metabolic process"/>
    <property type="evidence" value="ECO:0007669"/>
    <property type="project" value="InterPro"/>
</dbReference>
<dbReference type="InterPro" id="IPR019539">
    <property type="entry name" value="GalKase_N"/>
</dbReference>
<keyword evidence="9" id="KW-0119">Carbohydrate metabolism</keyword>
<dbReference type="PRINTS" id="PR00473">
    <property type="entry name" value="GALCTOKINASE"/>
</dbReference>
<evidence type="ECO:0000256" key="7">
    <source>
        <dbReference type="ARBA" id="ARBA00022840"/>
    </source>
</evidence>
<sequence length="383" mass="42343">MDIEQVRSRFAKHFNGAVGSVYASPGRINLIGEHTDYNGGFVFPGAVDKGIIAEIKLNGTNNVRAYSIDKKDLVEFGLNEEDRPRTSWAKYIFGVCRELIKRGVKVKGFDTAFAGDVPLGAGMSSSAALESTYAFALNDLFEGNVDKFELARAGQATEHNYVGVNCGIMDQFASVFGKAGSLIRLDCRSLEYEYFPFNPQGYRLVLIDSAVKHELASSAYNARRQSCEAVVAVLQKKYPEVKYLRDATLDMLKEVKNSVSAEDYKRAEYVIAENQRVLDVCDALQKGDYETVGQKMYETHYGMSKLYEVSCEELDLLNDIAKESGVTGSRVMGGGFGGCTINLVKDELYDNFIAKAKEAFKAKFNNSPKVYDVVISDGSRKLA</sequence>
<dbReference type="Gene3D" id="3.30.70.890">
    <property type="entry name" value="GHMP kinase, C-terminal domain"/>
    <property type="match status" value="1"/>
</dbReference>
<evidence type="ECO:0000256" key="8">
    <source>
        <dbReference type="ARBA" id="ARBA00022842"/>
    </source>
</evidence>
<dbReference type="Pfam" id="PF08544">
    <property type="entry name" value="GHMP_kinases_C"/>
    <property type="match status" value="1"/>
</dbReference>
<protein>
    <submittedName>
        <fullName evidence="13">Galactokinase</fullName>
        <ecNumber evidence="13">2.7.1.6</ecNumber>
    </submittedName>
</protein>
<keyword evidence="4" id="KW-0479">Metal-binding</keyword>
<comment type="caution">
    <text evidence="13">The sequence shown here is derived from an EMBL/GenBank/DDBJ whole genome shotgun (WGS) entry which is preliminary data.</text>
</comment>
<dbReference type="InterPro" id="IPR014721">
    <property type="entry name" value="Ribsml_uS5_D2-typ_fold_subgr"/>
</dbReference>
<dbReference type="InterPro" id="IPR019741">
    <property type="entry name" value="Galactokinase_CS"/>
</dbReference>
<dbReference type="InterPro" id="IPR020568">
    <property type="entry name" value="Ribosomal_Su5_D2-typ_SF"/>
</dbReference>
<dbReference type="EMBL" id="SNRY01000516">
    <property type="protein sequence ID" value="KAA6339672.1"/>
    <property type="molecule type" value="Genomic_DNA"/>
</dbReference>
<dbReference type="GO" id="GO:0005524">
    <property type="term" value="F:ATP binding"/>
    <property type="evidence" value="ECO:0007669"/>
    <property type="project" value="UniProtKB-KW"/>
</dbReference>
<dbReference type="AlphaFoldDB" id="A0A5J4S1V2"/>
<dbReference type="PANTHER" id="PTHR10457">
    <property type="entry name" value="MEVALONATE KINASE/GALACTOKINASE"/>
    <property type="match status" value="1"/>
</dbReference>
<evidence type="ECO:0000256" key="5">
    <source>
        <dbReference type="ARBA" id="ARBA00022741"/>
    </source>
</evidence>
<dbReference type="PIRSF" id="PIRSF000530">
    <property type="entry name" value="Galactokinase"/>
    <property type="match status" value="1"/>
</dbReference>
<dbReference type="PROSITE" id="PS00106">
    <property type="entry name" value="GALACTOKINASE"/>
    <property type="match status" value="1"/>
</dbReference>
<comment type="similarity">
    <text evidence="1">Belongs to the GHMP kinase family. GalK subfamily.</text>
</comment>
<dbReference type="Pfam" id="PF00288">
    <property type="entry name" value="GHMP_kinases_N"/>
    <property type="match status" value="1"/>
</dbReference>
<name>A0A5J4S1V2_9ZZZZ</name>
<evidence type="ECO:0000313" key="13">
    <source>
        <dbReference type="EMBL" id="KAA6339672.1"/>
    </source>
</evidence>
<gene>
    <name evidence="13" type="ORF">EZS27_012404</name>
</gene>
<dbReference type="PANTHER" id="PTHR10457:SF7">
    <property type="entry name" value="GALACTOKINASE-RELATED"/>
    <property type="match status" value="1"/>
</dbReference>
<proteinExistence type="inferred from homology"/>
<evidence type="ECO:0000256" key="9">
    <source>
        <dbReference type="ARBA" id="ARBA00023277"/>
    </source>
</evidence>
<dbReference type="InterPro" id="IPR036554">
    <property type="entry name" value="GHMP_kinase_C_sf"/>
</dbReference>
<organism evidence="13">
    <name type="scientific">termite gut metagenome</name>
    <dbReference type="NCBI Taxonomy" id="433724"/>
    <lineage>
        <taxon>unclassified sequences</taxon>
        <taxon>metagenomes</taxon>
        <taxon>organismal metagenomes</taxon>
    </lineage>
</organism>
<dbReference type="PRINTS" id="PR00959">
    <property type="entry name" value="MEVGALKINASE"/>
</dbReference>
<dbReference type="PROSITE" id="PS00627">
    <property type="entry name" value="GHMP_KINASES_ATP"/>
    <property type="match status" value="1"/>
</dbReference>
<feature type="domain" description="Galactokinase N-terminal" evidence="12">
    <location>
        <begin position="9"/>
        <end position="55"/>
    </location>
</feature>
<evidence type="ECO:0000259" key="10">
    <source>
        <dbReference type="Pfam" id="PF00288"/>
    </source>
</evidence>
<dbReference type="SUPFAM" id="SSF54211">
    <property type="entry name" value="Ribosomal protein S5 domain 2-like"/>
    <property type="match status" value="1"/>
</dbReference>
<dbReference type="Pfam" id="PF10509">
    <property type="entry name" value="GalKase_gal_bdg"/>
    <property type="match status" value="1"/>
</dbReference>
<evidence type="ECO:0000256" key="2">
    <source>
        <dbReference type="ARBA" id="ARBA00022490"/>
    </source>
</evidence>
<dbReference type="InterPro" id="IPR006204">
    <property type="entry name" value="GHMP_kinase_N_dom"/>
</dbReference>
<dbReference type="InterPro" id="IPR013750">
    <property type="entry name" value="GHMP_kinase_C_dom"/>
</dbReference>
<keyword evidence="2" id="KW-0963">Cytoplasm</keyword>